<dbReference type="PANTHER" id="PTHR48112">
    <property type="entry name" value="HIGH MOBILITY GROUP PROTEIN DSP1"/>
    <property type="match status" value="1"/>
</dbReference>
<reference evidence="7" key="1">
    <citation type="submission" date="2021-05" db="EMBL/GenBank/DDBJ databases">
        <title>The genome of the haptophyte Pavlova lutheri (Diacronema luteri, Pavlovales) - a model for lipid biosynthesis in eukaryotic algae.</title>
        <authorList>
            <person name="Hulatt C.J."/>
            <person name="Posewitz M.C."/>
        </authorList>
    </citation>
    <scope>NUCLEOTIDE SEQUENCE</scope>
    <source>
        <strain evidence="7">NIVA-4/92</strain>
    </source>
</reference>
<dbReference type="SUPFAM" id="SSF47095">
    <property type="entry name" value="HMG-box"/>
    <property type="match status" value="1"/>
</dbReference>
<feature type="compositionally biased region" description="Low complexity" evidence="5">
    <location>
        <begin position="333"/>
        <end position="349"/>
    </location>
</feature>
<accession>A0A8J5XJS0</accession>
<keyword evidence="8" id="KW-1185">Reference proteome</keyword>
<proteinExistence type="predicted"/>
<dbReference type="GO" id="GO:0005634">
    <property type="term" value="C:nucleus"/>
    <property type="evidence" value="ECO:0007669"/>
    <property type="project" value="UniProtKB-SubCell"/>
</dbReference>
<keyword evidence="2 4" id="KW-0238">DNA-binding</keyword>
<dbReference type="CDD" id="cd00084">
    <property type="entry name" value="HMG-box_SF"/>
    <property type="match status" value="1"/>
</dbReference>
<dbReference type="GO" id="GO:0003677">
    <property type="term" value="F:DNA binding"/>
    <property type="evidence" value="ECO:0007669"/>
    <property type="project" value="UniProtKB-UniRule"/>
</dbReference>
<dbReference type="AlphaFoldDB" id="A0A8J5XJS0"/>
<evidence type="ECO:0000313" key="8">
    <source>
        <dbReference type="Proteomes" id="UP000751190"/>
    </source>
</evidence>
<dbReference type="PROSITE" id="PS50118">
    <property type="entry name" value="HMG_BOX_2"/>
    <property type="match status" value="1"/>
</dbReference>
<dbReference type="InterPro" id="IPR009071">
    <property type="entry name" value="HMG_box_dom"/>
</dbReference>
<name>A0A8J5XJS0_DIALT</name>
<dbReference type="Pfam" id="PF00505">
    <property type="entry name" value="HMG_box"/>
    <property type="match status" value="1"/>
</dbReference>
<keyword evidence="3 4" id="KW-0539">Nucleus</keyword>
<dbReference type="OrthoDB" id="1919336at2759"/>
<evidence type="ECO:0000256" key="2">
    <source>
        <dbReference type="ARBA" id="ARBA00023125"/>
    </source>
</evidence>
<protein>
    <recommendedName>
        <fullName evidence="6">HMG box domain-containing protein</fullName>
    </recommendedName>
</protein>
<feature type="region of interest" description="Disordered" evidence="5">
    <location>
        <begin position="316"/>
        <end position="437"/>
    </location>
</feature>
<evidence type="ECO:0000259" key="6">
    <source>
        <dbReference type="PROSITE" id="PS50118"/>
    </source>
</evidence>
<dbReference type="EMBL" id="JAGTXO010000019">
    <property type="protein sequence ID" value="KAG8462632.1"/>
    <property type="molecule type" value="Genomic_DNA"/>
</dbReference>
<dbReference type="Proteomes" id="UP000751190">
    <property type="component" value="Unassembled WGS sequence"/>
</dbReference>
<gene>
    <name evidence="7" type="ORF">KFE25_004608</name>
</gene>
<dbReference type="InterPro" id="IPR036910">
    <property type="entry name" value="HMG_box_dom_sf"/>
</dbReference>
<comment type="caution">
    <text evidence="7">The sequence shown here is derived from an EMBL/GenBank/DDBJ whole genome shotgun (WGS) entry which is preliminary data.</text>
</comment>
<comment type="subcellular location">
    <subcellularLocation>
        <location evidence="1">Nucleus</location>
    </subcellularLocation>
</comment>
<feature type="domain" description="HMG box" evidence="6">
    <location>
        <begin position="36"/>
        <end position="104"/>
    </location>
</feature>
<feature type="compositionally biased region" description="Pro residues" evidence="5">
    <location>
        <begin position="320"/>
        <end position="332"/>
    </location>
</feature>
<dbReference type="InterPro" id="IPR050342">
    <property type="entry name" value="HMGB"/>
</dbReference>
<evidence type="ECO:0000256" key="5">
    <source>
        <dbReference type="SAM" id="MobiDB-lite"/>
    </source>
</evidence>
<evidence type="ECO:0000256" key="4">
    <source>
        <dbReference type="PROSITE-ProRule" id="PRU00267"/>
    </source>
</evidence>
<feature type="compositionally biased region" description="Low complexity" evidence="5">
    <location>
        <begin position="414"/>
        <end position="423"/>
    </location>
</feature>
<evidence type="ECO:0000256" key="3">
    <source>
        <dbReference type="ARBA" id="ARBA00023242"/>
    </source>
</evidence>
<feature type="DNA-binding region" description="HMG box" evidence="4">
    <location>
        <begin position="36"/>
        <end position="104"/>
    </location>
</feature>
<evidence type="ECO:0000313" key="7">
    <source>
        <dbReference type="EMBL" id="KAG8462632.1"/>
    </source>
</evidence>
<evidence type="ECO:0000256" key="1">
    <source>
        <dbReference type="ARBA" id="ARBA00004123"/>
    </source>
</evidence>
<dbReference type="Gene3D" id="1.10.30.10">
    <property type="entry name" value="High mobility group box domain"/>
    <property type="match status" value="1"/>
</dbReference>
<feature type="compositionally biased region" description="Low complexity" evidence="5">
    <location>
        <begin position="357"/>
        <end position="372"/>
    </location>
</feature>
<dbReference type="SMART" id="SM00398">
    <property type="entry name" value="HMG"/>
    <property type="match status" value="1"/>
</dbReference>
<dbReference type="PANTHER" id="PTHR48112:SF32">
    <property type="entry name" value="HIGH MOBILITY GROUP PROTEIN B3"/>
    <property type="match status" value="1"/>
</dbReference>
<sequence length="437" mass="43986">MAPKRKSSDGGGAASVVVAPIIPAPALPESPPLDPPKKPLSAFMLFANDRRPAVRASSAELSFKGVALELGRLWKELPEDAKKPYHEQAQQLKAGYVVEKAKYAPVAAAAAAAAAGGDGGDGGGGKASRPVTALHLFVAERELDARAALADPSDLRALAAALAPAYAALPETQRAALEAQAAATTAAGGGGVGGRSLALSDAARARWQKKRATLQSAFDRLLARLRGVAAPLETACALLREPMQPEVALVAGMGGSAGPGSATVVLARAAGAADAERGDGDDDARDGDRGLLEEDFGLLAEPALSAPPAQQTSIVTIYPPQMPPPKPPPAAQPPKLAALKPRPTASAAEAAKKRARSPAAAPEAQMGAAATADASKGKVAKPTKPTKPATAAPKGKGVAAKAAPVPSPPKRARAAAQQPDAAAILTSKRTPKPKVIV</sequence>
<organism evidence="7 8">
    <name type="scientific">Diacronema lutheri</name>
    <name type="common">Unicellular marine alga</name>
    <name type="synonym">Monochrysis lutheri</name>
    <dbReference type="NCBI Taxonomy" id="2081491"/>
    <lineage>
        <taxon>Eukaryota</taxon>
        <taxon>Haptista</taxon>
        <taxon>Haptophyta</taxon>
        <taxon>Pavlovophyceae</taxon>
        <taxon>Pavlovales</taxon>
        <taxon>Pavlovaceae</taxon>
        <taxon>Diacronema</taxon>
    </lineage>
</organism>
<feature type="compositionally biased region" description="Low complexity" evidence="5">
    <location>
        <begin position="380"/>
        <end position="404"/>
    </location>
</feature>